<dbReference type="CDD" id="cd15465">
    <property type="entry name" value="bS6_mito"/>
    <property type="match status" value="1"/>
</dbReference>
<evidence type="ECO:0000256" key="1">
    <source>
        <dbReference type="ARBA" id="ARBA00009512"/>
    </source>
</evidence>
<dbReference type="EMBL" id="KN822956">
    <property type="protein sequence ID" value="KIO32270.1"/>
    <property type="molecule type" value="Genomic_DNA"/>
</dbReference>
<dbReference type="Gene3D" id="3.30.70.60">
    <property type="match status" value="1"/>
</dbReference>
<dbReference type="Proteomes" id="UP000054248">
    <property type="component" value="Unassembled WGS sequence"/>
</dbReference>
<dbReference type="PANTHER" id="PTHR21011:SF1">
    <property type="entry name" value="SMALL RIBOSOMAL SUBUNIT PROTEIN BS6M"/>
    <property type="match status" value="1"/>
</dbReference>
<keyword evidence="3" id="KW-1185">Reference proteome</keyword>
<reference evidence="3" key="2">
    <citation type="submission" date="2015-01" db="EMBL/GenBank/DDBJ databases">
        <title>Evolutionary Origins and Diversification of the Mycorrhizal Mutualists.</title>
        <authorList>
            <consortium name="DOE Joint Genome Institute"/>
            <consortium name="Mycorrhizal Genomics Consortium"/>
            <person name="Kohler A."/>
            <person name="Kuo A."/>
            <person name="Nagy L.G."/>
            <person name="Floudas D."/>
            <person name="Copeland A."/>
            <person name="Barry K.W."/>
            <person name="Cichocki N."/>
            <person name="Veneault-Fourrey C."/>
            <person name="LaButti K."/>
            <person name="Lindquist E.A."/>
            <person name="Lipzen A."/>
            <person name="Lundell T."/>
            <person name="Morin E."/>
            <person name="Murat C."/>
            <person name="Riley R."/>
            <person name="Ohm R."/>
            <person name="Sun H."/>
            <person name="Tunlid A."/>
            <person name="Henrissat B."/>
            <person name="Grigoriev I.V."/>
            <person name="Hibbett D.S."/>
            <person name="Martin F."/>
        </authorList>
    </citation>
    <scope>NUCLEOTIDE SEQUENCE [LARGE SCALE GENOMIC DNA]</scope>
    <source>
        <strain evidence="3">MUT 4182</strain>
    </source>
</reference>
<dbReference type="SUPFAM" id="SSF54995">
    <property type="entry name" value="Ribosomal protein S6"/>
    <property type="match status" value="1"/>
</dbReference>
<dbReference type="InterPro" id="IPR000529">
    <property type="entry name" value="Ribosomal_bS6"/>
</dbReference>
<dbReference type="GO" id="GO:0006412">
    <property type="term" value="P:translation"/>
    <property type="evidence" value="ECO:0007669"/>
    <property type="project" value="InterPro"/>
</dbReference>
<dbReference type="STRING" id="1051891.A0A0C3QJ69"/>
<dbReference type="Pfam" id="PF01250">
    <property type="entry name" value="Ribosomal_S6"/>
    <property type="match status" value="1"/>
</dbReference>
<dbReference type="GO" id="GO:0003735">
    <property type="term" value="F:structural constituent of ribosome"/>
    <property type="evidence" value="ECO:0007669"/>
    <property type="project" value="InterPro"/>
</dbReference>
<comment type="similarity">
    <text evidence="1">Belongs to the bacterial ribosomal protein bS6 family.</text>
</comment>
<gene>
    <name evidence="2" type="ORF">M407DRAFT_241525</name>
</gene>
<dbReference type="AlphaFoldDB" id="A0A0C3QJ69"/>
<dbReference type="OrthoDB" id="10259681at2759"/>
<dbReference type="GO" id="GO:0070181">
    <property type="term" value="F:small ribosomal subunit rRNA binding"/>
    <property type="evidence" value="ECO:0007669"/>
    <property type="project" value="TreeGrafter"/>
</dbReference>
<dbReference type="PANTHER" id="PTHR21011">
    <property type="entry name" value="MITOCHONDRIAL 28S RIBOSOMAL PROTEIN S6"/>
    <property type="match status" value="1"/>
</dbReference>
<name>A0A0C3QJ69_9AGAM</name>
<evidence type="ECO:0000313" key="2">
    <source>
        <dbReference type="EMBL" id="KIO32270.1"/>
    </source>
</evidence>
<organism evidence="2 3">
    <name type="scientific">Tulasnella calospora MUT 4182</name>
    <dbReference type="NCBI Taxonomy" id="1051891"/>
    <lineage>
        <taxon>Eukaryota</taxon>
        <taxon>Fungi</taxon>
        <taxon>Dikarya</taxon>
        <taxon>Basidiomycota</taxon>
        <taxon>Agaricomycotina</taxon>
        <taxon>Agaricomycetes</taxon>
        <taxon>Cantharellales</taxon>
        <taxon>Tulasnellaceae</taxon>
        <taxon>Tulasnella</taxon>
    </lineage>
</organism>
<dbReference type="InterPro" id="IPR035980">
    <property type="entry name" value="Ribosomal_bS6_sf"/>
</dbReference>
<evidence type="ECO:0008006" key="4">
    <source>
        <dbReference type="Google" id="ProtNLM"/>
    </source>
</evidence>
<evidence type="ECO:0000313" key="3">
    <source>
        <dbReference type="Proteomes" id="UP000054248"/>
    </source>
</evidence>
<accession>A0A0C3QJ69</accession>
<protein>
    <recommendedName>
        <fullName evidence="4">Ribosomal protein S6</fullName>
    </recommendedName>
</protein>
<dbReference type="NCBIfam" id="TIGR00166">
    <property type="entry name" value="S6"/>
    <property type="match status" value="1"/>
</dbReference>
<dbReference type="InterPro" id="IPR014717">
    <property type="entry name" value="Transl_elong_EF1B/ribsomal_bS6"/>
</dbReference>
<sequence>MPLYEILCISAHAVKYEEIHGLVKQTALTVMNNGGVVRSINSWGTRTLPMRIKRYKASHNVADYWTMHFDASPKLMKSVAHSLKADERVLRWTTTKLGERLEDIAKPAESTVVHQSSSRKY</sequence>
<dbReference type="GO" id="GO:0005763">
    <property type="term" value="C:mitochondrial small ribosomal subunit"/>
    <property type="evidence" value="ECO:0007669"/>
    <property type="project" value="TreeGrafter"/>
</dbReference>
<dbReference type="HOGENOM" id="CLU_126331_2_1_1"/>
<proteinExistence type="inferred from homology"/>
<reference evidence="2 3" key="1">
    <citation type="submission" date="2014-04" db="EMBL/GenBank/DDBJ databases">
        <authorList>
            <consortium name="DOE Joint Genome Institute"/>
            <person name="Kuo A."/>
            <person name="Girlanda M."/>
            <person name="Perotto S."/>
            <person name="Kohler A."/>
            <person name="Nagy L.G."/>
            <person name="Floudas D."/>
            <person name="Copeland A."/>
            <person name="Barry K.W."/>
            <person name="Cichocki N."/>
            <person name="Veneault-Fourrey C."/>
            <person name="LaButti K."/>
            <person name="Lindquist E.A."/>
            <person name="Lipzen A."/>
            <person name="Lundell T."/>
            <person name="Morin E."/>
            <person name="Murat C."/>
            <person name="Sun H."/>
            <person name="Tunlid A."/>
            <person name="Henrissat B."/>
            <person name="Grigoriev I.V."/>
            <person name="Hibbett D.S."/>
            <person name="Martin F."/>
            <person name="Nordberg H.P."/>
            <person name="Cantor M.N."/>
            <person name="Hua S.X."/>
        </authorList>
    </citation>
    <scope>NUCLEOTIDE SEQUENCE [LARGE SCALE GENOMIC DNA]</scope>
    <source>
        <strain evidence="2 3">MUT 4182</strain>
    </source>
</reference>